<gene>
    <name evidence="2" type="ORF">MICPUCDRAFT_12079</name>
</gene>
<evidence type="ECO:0000313" key="3">
    <source>
        <dbReference type="Proteomes" id="UP000001876"/>
    </source>
</evidence>
<dbReference type="EMBL" id="GG663747">
    <property type="protein sequence ID" value="EEH52777.1"/>
    <property type="molecule type" value="Genomic_DNA"/>
</dbReference>
<dbReference type="RefSeq" id="XP_003062838.1">
    <property type="nucleotide sequence ID" value="XM_003062792.1"/>
</dbReference>
<organism evidence="3">
    <name type="scientific">Micromonas pusilla (strain CCMP1545)</name>
    <name type="common">Picoplanktonic green alga</name>
    <dbReference type="NCBI Taxonomy" id="564608"/>
    <lineage>
        <taxon>Eukaryota</taxon>
        <taxon>Viridiplantae</taxon>
        <taxon>Chlorophyta</taxon>
        <taxon>Mamiellophyceae</taxon>
        <taxon>Mamiellales</taxon>
        <taxon>Mamiellaceae</taxon>
        <taxon>Micromonas</taxon>
    </lineage>
</organism>
<protein>
    <submittedName>
        <fullName evidence="2">Predicted protein</fullName>
    </submittedName>
</protein>
<keyword evidence="1" id="KW-0732">Signal</keyword>
<feature type="chain" id="PRO_5002910629" evidence="1">
    <location>
        <begin position="17"/>
        <end position="76"/>
    </location>
</feature>
<evidence type="ECO:0000313" key="2">
    <source>
        <dbReference type="EMBL" id="EEH52777.1"/>
    </source>
</evidence>
<dbReference type="KEGG" id="mpp:MICPUCDRAFT_12079"/>
<reference evidence="2 3" key="1">
    <citation type="journal article" date="2009" name="Science">
        <title>Green evolution and dynamic adaptations revealed by genomes of the marine picoeukaryotes Micromonas.</title>
        <authorList>
            <person name="Worden A.Z."/>
            <person name="Lee J.H."/>
            <person name="Mock T."/>
            <person name="Rouze P."/>
            <person name="Simmons M.P."/>
            <person name="Aerts A.L."/>
            <person name="Allen A.E."/>
            <person name="Cuvelier M.L."/>
            <person name="Derelle E."/>
            <person name="Everett M.V."/>
            <person name="Foulon E."/>
            <person name="Grimwood J."/>
            <person name="Gundlach H."/>
            <person name="Henrissat B."/>
            <person name="Napoli C."/>
            <person name="McDonald S.M."/>
            <person name="Parker M.S."/>
            <person name="Rombauts S."/>
            <person name="Salamov A."/>
            <person name="Von Dassow P."/>
            <person name="Badger J.H."/>
            <person name="Coutinho P.M."/>
            <person name="Demir E."/>
            <person name="Dubchak I."/>
            <person name="Gentemann C."/>
            <person name="Eikrem W."/>
            <person name="Gready J.E."/>
            <person name="John U."/>
            <person name="Lanier W."/>
            <person name="Lindquist E.A."/>
            <person name="Lucas S."/>
            <person name="Mayer K.F."/>
            <person name="Moreau H."/>
            <person name="Not F."/>
            <person name="Otillar R."/>
            <person name="Panaud O."/>
            <person name="Pangilinan J."/>
            <person name="Paulsen I."/>
            <person name="Piegu B."/>
            <person name="Poliakov A."/>
            <person name="Robbens S."/>
            <person name="Schmutz J."/>
            <person name="Toulza E."/>
            <person name="Wyss T."/>
            <person name="Zelensky A."/>
            <person name="Zhou K."/>
            <person name="Armbrust E.V."/>
            <person name="Bhattacharya D."/>
            <person name="Goodenough U.W."/>
            <person name="Van de Peer Y."/>
            <person name="Grigoriev I.V."/>
        </authorList>
    </citation>
    <scope>NUCLEOTIDE SEQUENCE [LARGE SCALE GENOMIC DNA]</scope>
    <source>
        <strain evidence="2 3">CCMP1545</strain>
    </source>
</reference>
<dbReference type="GeneID" id="9688484"/>
<sequence>WAKLVICLLIDGVGDSSFLLPGVGEFSDAAYAPLEAFLLGQLFRSNAISSLGFVEEALPFTDVLPTATLAWVIEEF</sequence>
<dbReference type="OrthoDB" id="192262at2759"/>
<keyword evidence="3" id="KW-1185">Reference proteome</keyword>
<dbReference type="Proteomes" id="UP000001876">
    <property type="component" value="Unassembled WGS sequence"/>
</dbReference>
<name>C1N4R6_MICPC</name>
<feature type="non-terminal residue" evidence="2">
    <location>
        <position position="76"/>
    </location>
</feature>
<dbReference type="AlphaFoldDB" id="C1N4R6"/>
<feature type="non-terminal residue" evidence="2">
    <location>
        <position position="1"/>
    </location>
</feature>
<proteinExistence type="predicted"/>
<feature type="signal peptide" evidence="1">
    <location>
        <begin position="1"/>
        <end position="16"/>
    </location>
</feature>
<accession>C1N4R6</accession>
<evidence type="ECO:0000256" key="1">
    <source>
        <dbReference type="SAM" id="SignalP"/>
    </source>
</evidence>